<dbReference type="PANTHER" id="PTHR48042">
    <property type="entry name" value="ABC TRANSPORTER G FAMILY MEMBER 11"/>
    <property type="match status" value="1"/>
</dbReference>
<evidence type="ECO:0000259" key="5">
    <source>
        <dbReference type="Pfam" id="PF19055"/>
    </source>
</evidence>
<protein>
    <submittedName>
        <fullName evidence="6">Unnamed protein product</fullName>
    </submittedName>
</protein>
<name>A0AAN4YFT9_ASPOZ</name>
<evidence type="ECO:0000256" key="3">
    <source>
        <dbReference type="ARBA" id="ARBA00023136"/>
    </source>
</evidence>
<keyword evidence="4" id="KW-1133">Transmembrane helix</keyword>
<organism evidence="6 7">
    <name type="scientific">Aspergillus oryzae</name>
    <name type="common">Yellow koji mold</name>
    <dbReference type="NCBI Taxonomy" id="5062"/>
    <lineage>
        <taxon>Eukaryota</taxon>
        <taxon>Fungi</taxon>
        <taxon>Dikarya</taxon>
        <taxon>Ascomycota</taxon>
        <taxon>Pezizomycotina</taxon>
        <taxon>Eurotiomycetes</taxon>
        <taxon>Eurotiomycetidae</taxon>
        <taxon>Eurotiales</taxon>
        <taxon>Aspergillaceae</taxon>
        <taxon>Aspergillus</taxon>
        <taxon>Aspergillus subgen. Circumdati</taxon>
    </lineage>
</organism>
<dbReference type="InterPro" id="IPR052215">
    <property type="entry name" value="Plant_ABCG"/>
</dbReference>
<evidence type="ECO:0000256" key="4">
    <source>
        <dbReference type="SAM" id="Phobius"/>
    </source>
</evidence>
<comment type="similarity">
    <text evidence="1">Belongs to the ABC transporter superfamily. ABCG family. Eye pigment precursor importer (TC 3.A.1.204) subfamily.</text>
</comment>
<accession>A0AAN4YFT9</accession>
<dbReference type="Proteomes" id="UP001165205">
    <property type="component" value="Unassembled WGS sequence"/>
</dbReference>
<dbReference type="Pfam" id="PF19055">
    <property type="entry name" value="ABC2_membrane_7"/>
    <property type="match status" value="1"/>
</dbReference>
<dbReference type="EMBL" id="BSYA01000025">
    <property type="protein sequence ID" value="GMG26270.1"/>
    <property type="molecule type" value="Genomic_DNA"/>
</dbReference>
<keyword evidence="2" id="KW-0813">Transport</keyword>
<comment type="caution">
    <text evidence="6">The sequence shown here is derived from an EMBL/GenBank/DDBJ whole genome shotgun (WGS) entry which is preliminary data.</text>
</comment>
<evidence type="ECO:0000256" key="2">
    <source>
        <dbReference type="ARBA" id="ARBA00022448"/>
    </source>
</evidence>
<keyword evidence="4" id="KW-0812">Transmembrane</keyword>
<dbReference type="AlphaFoldDB" id="A0AAN4YFT9"/>
<evidence type="ECO:0000313" key="6">
    <source>
        <dbReference type="EMBL" id="GMG26270.1"/>
    </source>
</evidence>
<feature type="domain" description="ABC transporter family G" evidence="5">
    <location>
        <begin position="58"/>
        <end position="122"/>
    </location>
</feature>
<keyword evidence="3 4" id="KW-0472">Membrane</keyword>
<dbReference type="PANTHER" id="PTHR48042:SF11">
    <property type="entry name" value="ABC TRANSPORTER G FAMILY MEMBER 11"/>
    <property type="match status" value="1"/>
</dbReference>
<dbReference type="GO" id="GO:0140359">
    <property type="term" value="F:ABC-type transporter activity"/>
    <property type="evidence" value="ECO:0007669"/>
    <property type="project" value="InterPro"/>
</dbReference>
<sequence length="190" mass="21342">METDHTKASDALDLERNDHQFLMNNTVQSFTWDNLTVTVKDRRTKKPRNLIEGCSGTAHHGKTCYYGPVSDVPSYFENIGCPIPSNTNPAEYLLDAVSSDFTVHEDQVEKIQTSWTQSAEYAALSKQPQSPDEKDIRTMSIDELSRPGIPRITMSLLHRLFIKSYRDVVAYGIRIVMYLGTGLPIAVSTA</sequence>
<feature type="transmembrane region" description="Helical" evidence="4">
    <location>
        <begin position="168"/>
        <end position="187"/>
    </location>
</feature>
<proteinExistence type="inferred from homology"/>
<evidence type="ECO:0000313" key="7">
    <source>
        <dbReference type="Proteomes" id="UP001165205"/>
    </source>
</evidence>
<reference evidence="6" key="1">
    <citation type="submission" date="2023-04" db="EMBL/GenBank/DDBJ databases">
        <title>Aspergillus oryzae NBRC 4228.</title>
        <authorList>
            <person name="Ichikawa N."/>
            <person name="Sato H."/>
            <person name="Tonouchi N."/>
        </authorList>
    </citation>
    <scope>NUCLEOTIDE SEQUENCE</scope>
    <source>
        <strain evidence="6">NBRC 4228</strain>
    </source>
</reference>
<dbReference type="InterPro" id="IPR043926">
    <property type="entry name" value="ABCG_dom"/>
</dbReference>
<evidence type="ECO:0000256" key="1">
    <source>
        <dbReference type="ARBA" id="ARBA00005814"/>
    </source>
</evidence>
<gene>
    <name evidence="6" type="ORF">Aory04_000313000</name>
</gene>